<dbReference type="InterPro" id="IPR001763">
    <property type="entry name" value="Rhodanese-like_dom"/>
</dbReference>
<dbReference type="CDD" id="cd07724">
    <property type="entry name" value="POD-like_MBL-fold"/>
    <property type="match status" value="1"/>
</dbReference>
<dbReference type="OrthoDB" id="9784009at2"/>
<dbReference type="InterPro" id="IPR036873">
    <property type="entry name" value="Rhodanese-like_dom_sf"/>
</dbReference>
<dbReference type="PANTHER" id="PTHR43084">
    <property type="entry name" value="PERSULFIDE DIOXYGENASE ETHE1"/>
    <property type="match status" value="1"/>
</dbReference>
<dbReference type="PANTHER" id="PTHR43084:SF1">
    <property type="entry name" value="PERSULFIDE DIOXYGENASE ETHE1, MITOCHONDRIAL"/>
    <property type="match status" value="1"/>
</dbReference>
<dbReference type="PROSITE" id="PS50206">
    <property type="entry name" value="RHODANESE_3"/>
    <property type="match status" value="2"/>
</dbReference>
<dbReference type="Pfam" id="PF00581">
    <property type="entry name" value="Rhodanese"/>
    <property type="match status" value="2"/>
</dbReference>
<dbReference type="CDD" id="cd00158">
    <property type="entry name" value="RHOD"/>
    <property type="match status" value="1"/>
</dbReference>
<dbReference type="GO" id="GO:0046872">
    <property type="term" value="F:metal ion binding"/>
    <property type="evidence" value="ECO:0007669"/>
    <property type="project" value="UniProtKB-KW"/>
</dbReference>
<gene>
    <name evidence="3" type="ORF">FUA23_09375</name>
</gene>
<protein>
    <submittedName>
        <fullName evidence="3">MBL fold metallo-hydrolase</fullName>
    </submittedName>
</protein>
<accession>A0A5C7FTQ6</accession>
<dbReference type="GO" id="GO:0004792">
    <property type="term" value="F:thiosulfate-cyanide sulfurtransferase activity"/>
    <property type="evidence" value="ECO:0007669"/>
    <property type="project" value="InterPro"/>
</dbReference>
<evidence type="ECO:0000259" key="2">
    <source>
        <dbReference type="PROSITE" id="PS50206"/>
    </source>
</evidence>
<evidence type="ECO:0000313" key="4">
    <source>
        <dbReference type="Proteomes" id="UP000321907"/>
    </source>
</evidence>
<dbReference type="PROSITE" id="PS00380">
    <property type="entry name" value="RHODANESE_1"/>
    <property type="match status" value="1"/>
</dbReference>
<keyword evidence="3" id="KW-0378">Hydrolase</keyword>
<dbReference type="InterPro" id="IPR001307">
    <property type="entry name" value="Thiosulphate_STrfase_CS"/>
</dbReference>
<dbReference type="Proteomes" id="UP000321907">
    <property type="component" value="Unassembled WGS sequence"/>
</dbReference>
<dbReference type="FunFam" id="3.60.15.10:FF:000030">
    <property type="entry name" value="Metallo-beta-lactamase family protein"/>
    <property type="match status" value="1"/>
</dbReference>
<dbReference type="SUPFAM" id="SSF56281">
    <property type="entry name" value="Metallo-hydrolase/oxidoreductase"/>
    <property type="match status" value="1"/>
</dbReference>
<dbReference type="Gene3D" id="3.60.15.10">
    <property type="entry name" value="Ribonuclease Z/Hydroxyacylglutathione hydrolase-like"/>
    <property type="match status" value="1"/>
</dbReference>
<dbReference type="SMART" id="SM00849">
    <property type="entry name" value="Lactamase_B"/>
    <property type="match status" value="1"/>
</dbReference>
<dbReference type="GO" id="GO:0016787">
    <property type="term" value="F:hydrolase activity"/>
    <property type="evidence" value="ECO:0007669"/>
    <property type="project" value="UniProtKB-KW"/>
</dbReference>
<feature type="domain" description="Rhodanese" evidence="2">
    <location>
        <begin position="266"/>
        <end position="303"/>
    </location>
</feature>
<dbReference type="GO" id="GO:0070813">
    <property type="term" value="P:hydrogen sulfide metabolic process"/>
    <property type="evidence" value="ECO:0007669"/>
    <property type="project" value="TreeGrafter"/>
</dbReference>
<dbReference type="RefSeq" id="WP_147930480.1">
    <property type="nucleotide sequence ID" value="NZ_VOXD01000012.1"/>
</dbReference>
<sequence>MTIKQFFDDGLAHASYVLIANSEAVVIDPARDPQPYYDYVKEQGANLKAIIETHPHADFVSSHLEMYETTGATILVSSKVGAAYDHEAFDGGKTFSVGDHTLTALDTPGHSPDGITILLTDKDEKQIAAFTGDTLFVGDVGRPDLRESGGDARSKKERLARDMYSSLRNVLMPLSPDVTVYPAHGAGSLCGKGLSEDRTSTIGRELKENPALQPMSEDEFVSWLLQDQPFIPKYFPYNVEVNKQGAPALAPSLANVQREGHDYELSNPELPIIDTRDEATFKLGHLPGAINIQDGNKFETWLGVLVAPKTPFYLIAKDEEALEKVITKAGKIGYEGFISVAYTQFEASAEASLSPINLTHFRNSPDDYTIVDIRNASEVKDGKFFPSAINIPLPELPDRAGEIPTDKSVVVHCAGGYRSAAGSSIVAAEVGDKVEVFDLSEAVNSFK</sequence>
<proteinExistence type="predicted"/>
<dbReference type="InterPro" id="IPR051682">
    <property type="entry name" value="Mito_Persulfide_Diox"/>
</dbReference>
<dbReference type="Gene3D" id="3.40.250.10">
    <property type="entry name" value="Rhodanese-like domain"/>
    <property type="match status" value="2"/>
</dbReference>
<evidence type="ECO:0000256" key="1">
    <source>
        <dbReference type="ARBA" id="ARBA00022723"/>
    </source>
</evidence>
<feature type="domain" description="Rhodanese" evidence="2">
    <location>
        <begin position="364"/>
        <end position="420"/>
    </location>
</feature>
<organism evidence="3 4">
    <name type="scientific">Neolewinella aurantiaca</name>
    <dbReference type="NCBI Taxonomy" id="2602767"/>
    <lineage>
        <taxon>Bacteria</taxon>
        <taxon>Pseudomonadati</taxon>
        <taxon>Bacteroidota</taxon>
        <taxon>Saprospiria</taxon>
        <taxon>Saprospirales</taxon>
        <taxon>Lewinellaceae</taxon>
        <taxon>Neolewinella</taxon>
    </lineage>
</organism>
<dbReference type="SUPFAM" id="SSF52821">
    <property type="entry name" value="Rhodanese/Cell cycle control phosphatase"/>
    <property type="match status" value="2"/>
</dbReference>
<dbReference type="GO" id="GO:0050313">
    <property type="term" value="F:sulfur dioxygenase activity"/>
    <property type="evidence" value="ECO:0007669"/>
    <property type="project" value="InterPro"/>
</dbReference>
<keyword evidence="1" id="KW-0479">Metal-binding</keyword>
<keyword evidence="4" id="KW-1185">Reference proteome</keyword>
<reference evidence="3 4" key="1">
    <citation type="submission" date="2019-08" db="EMBL/GenBank/DDBJ databases">
        <title>Lewinella sp. strain SSH13 Genome sequencing and assembly.</title>
        <authorList>
            <person name="Kim I."/>
        </authorList>
    </citation>
    <scope>NUCLEOTIDE SEQUENCE [LARGE SCALE GENOMIC DNA]</scope>
    <source>
        <strain evidence="3 4">SSH13</strain>
    </source>
</reference>
<dbReference type="InterPro" id="IPR044528">
    <property type="entry name" value="POD-like_MBL-fold"/>
</dbReference>
<dbReference type="EMBL" id="VOXD01000012">
    <property type="protein sequence ID" value="TXF89650.1"/>
    <property type="molecule type" value="Genomic_DNA"/>
</dbReference>
<dbReference type="GO" id="GO:0006749">
    <property type="term" value="P:glutathione metabolic process"/>
    <property type="evidence" value="ECO:0007669"/>
    <property type="project" value="InterPro"/>
</dbReference>
<dbReference type="InterPro" id="IPR036866">
    <property type="entry name" value="RibonucZ/Hydroxyglut_hydro"/>
</dbReference>
<name>A0A5C7FTQ6_9BACT</name>
<dbReference type="SMART" id="SM00450">
    <property type="entry name" value="RHOD"/>
    <property type="match status" value="1"/>
</dbReference>
<comment type="caution">
    <text evidence="3">The sequence shown here is derived from an EMBL/GenBank/DDBJ whole genome shotgun (WGS) entry which is preliminary data.</text>
</comment>
<dbReference type="AlphaFoldDB" id="A0A5C7FTQ6"/>
<dbReference type="InterPro" id="IPR001279">
    <property type="entry name" value="Metallo-B-lactamas"/>
</dbReference>
<evidence type="ECO:0000313" key="3">
    <source>
        <dbReference type="EMBL" id="TXF89650.1"/>
    </source>
</evidence>
<dbReference type="Pfam" id="PF00753">
    <property type="entry name" value="Lactamase_B"/>
    <property type="match status" value="1"/>
</dbReference>